<name>A0A9X1JK78_9SPHN</name>
<evidence type="ECO:0000313" key="1">
    <source>
        <dbReference type="EMBL" id="MBV7258715.1"/>
    </source>
</evidence>
<dbReference type="RefSeq" id="WP_218404003.1">
    <property type="nucleotide sequence ID" value="NZ_JAGSPC010000001.1"/>
</dbReference>
<dbReference type="Proteomes" id="UP001138681">
    <property type="component" value="Unassembled WGS sequence"/>
</dbReference>
<gene>
    <name evidence="1" type="ORF">KCG46_03885</name>
</gene>
<dbReference type="EMBL" id="JAGSPC010000001">
    <property type="protein sequence ID" value="MBV7258715.1"/>
    <property type="molecule type" value="Genomic_DNA"/>
</dbReference>
<sequence>MPSETSADLLEKFAQDRSSGGILSTLEPASSDAVRKILNEFPGISEQYLDFITVIGVGATRDEEFYILEPESAREYVDHQSFQIYNSPSSKALFSSSRPPQKIPENLVGVVSTGGSWRYCVRHGQGDAVFCLSFSDSQIDEEAADFFSFVNDLLANVDEG</sequence>
<evidence type="ECO:0000313" key="2">
    <source>
        <dbReference type="Proteomes" id="UP001138681"/>
    </source>
</evidence>
<organism evidence="1 2">
    <name type="scientific">Erythrobacter crassostreae</name>
    <dbReference type="NCBI Taxonomy" id="2828328"/>
    <lineage>
        <taxon>Bacteria</taxon>
        <taxon>Pseudomonadati</taxon>
        <taxon>Pseudomonadota</taxon>
        <taxon>Alphaproteobacteria</taxon>
        <taxon>Sphingomonadales</taxon>
        <taxon>Erythrobacteraceae</taxon>
        <taxon>Erythrobacter/Porphyrobacter group</taxon>
        <taxon>Erythrobacter</taxon>
    </lineage>
</organism>
<accession>A0A9X1JK78</accession>
<protein>
    <submittedName>
        <fullName evidence="1">Uncharacterized protein</fullName>
    </submittedName>
</protein>
<proteinExistence type="predicted"/>
<reference evidence="1" key="1">
    <citation type="submission" date="2021-04" db="EMBL/GenBank/DDBJ databases">
        <authorList>
            <person name="Pira H."/>
            <person name="Risdian C."/>
            <person name="Wink J."/>
        </authorList>
    </citation>
    <scope>NUCLEOTIDE SEQUENCE</scope>
    <source>
        <strain evidence="1">WH158</strain>
    </source>
</reference>
<keyword evidence="2" id="KW-1185">Reference proteome</keyword>
<dbReference type="AlphaFoldDB" id="A0A9X1JK78"/>
<comment type="caution">
    <text evidence="1">The sequence shown here is derived from an EMBL/GenBank/DDBJ whole genome shotgun (WGS) entry which is preliminary data.</text>
</comment>